<evidence type="ECO:0008006" key="4">
    <source>
        <dbReference type="Google" id="ProtNLM"/>
    </source>
</evidence>
<name>A0ABQ1IU43_9GAMM</name>
<protein>
    <recommendedName>
        <fullName evidence="4">Lipocalin-like domain-containing protein</fullName>
    </recommendedName>
</protein>
<feature type="chain" id="PRO_5045275745" description="Lipocalin-like domain-containing protein" evidence="1">
    <location>
        <begin position="18"/>
        <end position="160"/>
    </location>
</feature>
<evidence type="ECO:0000256" key="1">
    <source>
        <dbReference type="SAM" id="SignalP"/>
    </source>
</evidence>
<keyword evidence="1" id="KW-0732">Signal</keyword>
<organism evidence="2 3">
    <name type="scientific">Shewanella inventionis</name>
    <dbReference type="NCBI Taxonomy" id="1738770"/>
    <lineage>
        <taxon>Bacteria</taxon>
        <taxon>Pseudomonadati</taxon>
        <taxon>Pseudomonadota</taxon>
        <taxon>Gammaproteobacteria</taxon>
        <taxon>Alteromonadales</taxon>
        <taxon>Shewanellaceae</taxon>
        <taxon>Shewanella</taxon>
    </lineage>
</organism>
<feature type="signal peptide" evidence="1">
    <location>
        <begin position="1"/>
        <end position="17"/>
    </location>
</feature>
<keyword evidence="3" id="KW-1185">Reference proteome</keyword>
<proteinExistence type="predicted"/>
<dbReference type="PROSITE" id="PS51257">
    <property type="entry name" value="PROKAR_LIPOPROTEIN"/>
    <property type="match status" value="1"/>
</dbReference>
<evidence type="ECO:0000313" key="3">
    <source>
        <dbReference type="Proteomes" id="UP000617555"/>
    </source>
</evidence>
<dbReference type="EMBL" id="BMII01000005">
    <property type="protein sequence ID" value="GGB49587.1"/>
    <property type="molecule type" value="Genomic_DNA"/>
</dbReference>
<accession>A0ABQ1IU43</accession>
<comment type="caution">
    <text evidence="2">The sequence shown here is derived from an EMBL/GenBank/DDBJ whole genome shotgun (WGS) entry which is preliminary data.</text>
</comment>
<sequence length="160" mass="18331">MKSALILIIATFLSSCASQPKNVEYSTSQLVGTWELKFDGRYPYWFSQIGFTENGRKCVLSYEFDSKGKVDITYYANRYKIENGHLISTVDFSTTKYVPKGYVIKDRIDNIGVNDFEVFMVGPLMGSTPEIHQRLTDVAPEEICKIVDNFRITSQARRTR</sequence>
<dbReference type="Proteomes" id="UP000617555">
    <property type="component" value="Unassembled WGS sequence"/>
</dbReference>
<dbReference type="RefSeq" id="WP_188737100.1">
    <property type="nucleotide sequence ID" value="NZ_BMII01000005.1"/>
</dbReference>
<reference evidence="3" key="1">
    <citation type="journal article" date="2019" name="Int. J. Syst. Evol. Microbiol.">
        <title>The Global Catalogue of Microorganisms (GCM) 10K type strain sequencing project: providing services to taxonomists for standard genome sequencing and annotation.</title>
        <authorList>
            <consortium name="The Broad Institute Genomics Platform"/>
            <consortium name="The Broad Institute Genome Sequencing Center for Infectious Disease"/>
            <person name="Wu L."/>
            <person name="Ma J."/>
        </authorList>
    </citation>
    <scope>NUCLEOTIDE SEQUENCE [LARGE SCALE GENOMIC DNA]</scope>
    <source>
        <strain evidence="3">CGMCC 1.15339</strain>
    </source>
</reference>
<evidence type="ECO:0000313" key="2">
    <source>
        <dbReference type="EMBL" id="GGB49587.1"/>
    </source>
</evidence>
<gene>
    <name evidence="2" type="ORF">GCM10011607_07480</name>
</gene>